<organism evidence="1 2">
    <name type="scientific">Leptospira santarosai str. CBC1416</name>
    <dbReference type="NCBI Taxonomy" id="1193059"/>
    <lineage>
        <taxon>Bacteria</taxon>
        <taxon>Pseudomonadati</taxon>
        <taxon>Spirochaetota</taxon>
        <taxon>Spirochaetia</taxon>
        <taxon>Leptospirales</taxon>
        <taxon>Leptospiraceae</taxon>
        <taxon>Leptospira</taxon>
    </lineage>
</organism>
<dbReference type="EMBL" id="AKWE02000177">
    <property type="protein sequence ID" value="EMO56300.1"/>
    <property type="molecule type" value="Genomic_DNA"/>
</dbReference>
<name>M6VHF8_9LEPT</name>
<evidence type="ECO:0000313" key="2">
    <source>
        <dbReference type="Proteomes" id="UP000012149"/>
    </source>
</evidence>
<proteinExistence type="predicted"/>
<accession>M6VHF8</accession>
<evidence type="ECO:0000313" key="1">
    <source>
        <dbReference type="EMBL" id="EMO56300.1"/>
    </source>
</evidence>
<sequence>MKLTLKTLETILWFFVTPNRHRNCQKKFLSYLQKRELSA</sequence>
<gene>
    <name evidence="1" type="ORF">LEP1GSC161_0083</name>
</gene>
<dbReference type="Proteomes" id="UP000012149">
    <property type="component" value="Unassembled WGS sequence"/>
</dbReference>
<reference evidence="1 2" key="1">
    <citation type="submission" date="2013-01" db="EMBL/GenBank/DDBJ databases">
        <authorList>
            <person name="Harkins D.M."/>
            <person name="Durkin A.S."/>
            <person name="Brinkac L.M."/>
            <person name="Haft D.H."/>
            <person name="Selengut J.D."/>
            <person name="Sanka R."/>
            <person name="DePew J."/>
            <person name="Purushe J."/>
            <person name="Matthias M.A."/>
            <person name="Vinetz J.M."/>
            <person name="Sutton G.G."/>
            <person name="Nierman W.C."/>
            <person name="Fouts D.E."/>
        </authorList>
    </citation>
    <scope>NUCLEOTIDE SEQUENCE [LARGE SCALE GENOMIC DNA]</scope>
    <source>
        <strain evidence="1 2">CBC1416</strain>
    </source>
</reference>
<comment type="caution">
    <text evidence="1">The sequence shown here is derived from an EMBL/GenBank/DDBJ whole genome shotgun (WGS) entry which is preliminary data.</text>
</comment>
<dbReference type="AlphaFoldDB" id="M6VHF8"/>
<protein>
    <submittedName>
        <fullName evidence="1">Uncharacterized protein</fullName>
    </submittedName>
</protein>